<keyword evidence="2" id="KW-0479">Metal-binding</keyword>
<accession>A0ABN2ZZB9</accession>
<proteinExistence type="inferred from homology"/>
<comment type="caution">
    <text evidence="3">The sequence shown here is derived from an EMBL/GenBank/DDBJ whole genome shotgun (WGS) entry which is preliminary data.</text>
</comment>
<dbReference type="SFLD" id="SFLDG01020">
    <property type="entry name" value="Terpene_Cyclase_Like_2"/>
    <property type="match status" value="1"/>
</dbReference>
<dbReference type="NCBIfam" id="NF041565">
    <property type="entry name" value="selin_dien_syn"/>
    <property type="match status" value="1"/>
</dbReference>
<dbReference type="InterPro" id="IPR048143">
    <property type="entry name" value="Selin_dien_syn"/>
</dbReference>
<protein>
    <recommendedName>
        <fullName evidence="2">Terpene synthase</fullName>
        <ecNumber evidence="2">4.2.3.-</ecNumber>
    </recommendedName>
</protein>
<keyword evidence="2" id="KW-0460">Magnesium</keyword>
<dbReference type="InterPro" id="IPR008949">
    <property type="entry name" value="Isoprenoid_synthase_dom_sf"/>
</dbReference>
<dbReference type="EC" id="4.2.3.-" evidence="2"/>
<dbReference type="RefSeq" id="WP_344467749.1">
    <property type="nucleotide sequence ID" value="NZ_BAAANT010000029.1"/>
</dbReference>
<evidence type="ECO:0000256" key="1">
    <source>
        <dbReference type="ARBA" id="ARBA00023239"/>
    </source>
</evidence>
<dbReference type="PANTHER" id="PTHR35201:SF4">
    <property type="entry name" value="BETA-PINACENE SYNTHASE-RELATED"/>
    <property type="match status" value="1"/>
</dbReference>
<dbReference type="Pfam" id="PF19086">
    <property type="entry name" value="Terpene_syn_C_2"/>
    <property type="match status" value="1"/>
</dbReference>
<evidence type="ECO:0000313" key="3">
    <source>
        <dbReference type="EMBL" id="GAA2150700.1"/>
    </source>
</evidence>
<sequence length="377" mass="42513">MHGLTTVPPIFSPYPPAIHPRHEVIDRRTTAWAAKFDIGSPELRERLVTHSIGTFAARILPDGREEVVQIMADFVLWLFGVDDGFCEEGELGRRPGELIGALSRLLRVAQNPEVPILPGDPLAAGLRDLRHRISELGTDGQVTRWIDALREYFLSVGWEAEYRSREAVPELDDYALMRMYNGATSVVLPLLEMGHGYELQSHERDRREVRAAAEMAYFVICWDNDLFSHHKESRTGGYYLNAIRVLEHTHGITPEQAVHLAISQRDRTLCLFQRLCRSLRATGTPQLRQYLAGLETFIRGAQDWGISSLRYTTPDDPAGLPAAFTATPTDDSQLPLDIPVISWWWSLLPKDDTARFDRRTGALFALPDHDPAALRSA</sequence>
<dbReference type="Proteomes" id="UP001422759">
    <property type="component" value="Unassembled WGS sequence"/>
</dbReference>
<comment type="similarity">
    <text evidence="2">Belongs to the terpene synthase family.</text>
</comment>
<dbReference type="InterPro" id="IPR034686">
    <property type="entry name" value="Terpene_cyclase-like_2"/>
</dbReference>
<dbReference type="PANTHER" id="PTHR35201">
    <property type="entry name" value="TERPENE SYNTHASE"/>
    <property type="match status" value="1"/>
</dbReference>
<keyword evidence="1 2" id="KW-0456">Lyase</keyword>
<evidence type="ECO:0000256" key="2">
    <source>
        <dbReference type="RuleBase" id="RU366034"/>
    </source>
</evidence>
<name>A0ABN2ZZB9_9ACTN</name>
<organism evidence="3 4">
    <name type="scientific">Kitasatospora kazusensis</name>
    <dbReference type="NCBI Taxonomy" id="407974"/>
    <lineage>
        <taxon>Bacteria</taxon>
        <taxon>Bacillati</taxon>
        <taxon>Actinomycetota</taxon>
        <taxon>Actinomycetes</taxon>
        <taxon>Kitasatosporales</taxon>
        <taxon>Streptomycetaceae</taxon>
        <taxon>Kitasatospora</taxon>
    </lineage>
</organism>
<reference evidence="3 4" key="1">
    <citation type="journal article" date="2019" name="Int. J. Syst. Evol. Microbiol.">
        <title>The Global Catalogue of Microorganisms (GCM) 10K type strain sequencing project: providing services to taxonomists for standard genome sequencing and annotation.</title>
        <authorList>
            <consortium name="The Broad Institute Genomics Platform"/>
            <consortium name="The Broad Institute Genome Sequencing Center for Infectious Disease"/>
            <person name="Wu L."/>
            <person name="Ma J."/>
        </authorList>
    </citation>
    <scope>NUCLEOTIDE SEQUENCE [LARGE SCALE GENOMIC DNA]</scope>
    <source>
        <strain evidence="3 4">JCM 14560</strain>
    </source>
</reference>
<dbReference type="Gene3D" id="1.10.600.10">
    <property type="entry name" value="Farnesyl Diphosphate Synthase"/>
    <property type="match status" value="1"/>
</dbReference>
<keyword evidence="4" id="KW-1185">Reference proteome</keyword>
<gene>
    <name evidence="3" type="ORF">GCM10009760_45330</name>
</gene>
<evidence type="ECO:0000313" key="4">
    <source>
        <dbReference type="Proteomes" id="UP001422759"/>
    </source>
</evidence>
<dbReference type="SFLD" id="SFLDS00005">
    <property type="entry name" value="Isoprenoid_Synthase_Type_I"/>
    <property type="match status" value="1"/>
</dbReference>
<comment type="cofactor">
    <cofactor evidence="2">
        <name>Mg(2+)</name>
        <dbReference type="ChEBI" id="CHEBI:18420"/>
    </cofactor>
</comment>
<dbReference type="SUPFAM" id="SSF48576">
    <property type="entry name" value="Terpenoid synthases"/>
    <property type="match status" value="1"/>
</dbReference>
<dbReference type="EMBL" id="BAAANT010000029">
    <property type="protein sequence ID" value="GAA2150700.1"/>
    <property type="molecule type" value="Genomic_DNA"/>
</dbReference>